<evidence type="ECO:0000256" key="1">
    <source>
        <dbReference type="SAM" id="Coils"/>
    </source>
</evidence>
<accession>A0A9N9SQY7</accession>
<evidence type="ECO:0000313" key="2">
    <source>
        <dbReference type="EMBL" id="CAG9829886.1"/>
    </source>
</evidence>
<gene>
    <name evidence="2" type="ORF">DIABBA_LOCUS3642</name>
</gene>
<protein>
    <submittedName>
        <fullName evidence="2">Uncharacterized protein</fullName>
    </submittedName>
</protein>
<reference evidence="2" key="1">
    <citation type="submission" date="2022-01" db="EMBL/GenBank/DDBJ databases">
        <authorList>
            <person name="King R."/>
        </authorList>
    </citation>
    <scope>NUCLEOTIDE SEQUENCE</scope>
</reference>
<organism evidence="2 3">
    <name type="scientific">Diabrotica balteata</name>
    <name type="common">Banded cucumber beetle</name>
    <dbReference type="NCBI Taxonomy" id="107213"/>
    <lineage>
        <taxon>Eukaryota</taxon>
        <taxon>Metazoa</taxon>
        <taxon>Ecdysozoa</taxon>
        <taxon>Arthropoda</taxon>
        <taxon>Hexapoda</taxon>
        <taxon>Insecta</taxon>
        <taxon>Pterygota</taxon>
        <taxon>Neoptera</taxon>
        <taxon>Endopterygota</taxon>
        <taxon>Coleoptera</taxon>
        <taxon>Polyphaga</taxon>
        <taxon>Cucujiformia</taxon>
        <taxon>Chrysomeloidea</taxon>
        <taxon>Chrysomelidae</taxon>
        <taxon>Galerucinae</taxon>
        <taxon>Diabroticina</taxon>
        <taxon>Diabroticites</taxon>
        <taxon>Diabrotica</taxon>
    </lineage>
</organism>
<dbReference type="PANTHER" id="PTHR10773">
    <property type="entry name" value="DNA-DIRECTED RNA POLYMERASES I, II, AND III SUBUNIT RPABC2"/>
    <property type="match status" value="1"/>
</dbReference>
<evidence type="ECO:0000313" key="3">
    <source>
        <dbReference type="Proteomes" id="UP001153709"/>
    </source>
</evidence>
<keyword evidence="3" id="KW-1185">Reference proteome</keyword>
<name>A0A9N9SQY7_DIABA</name>
<dbReference type="AlphaFoldDB" id="A0A9N9SQY7"/>
<dbReference type="PANTHER" id="PTHR10773:SF19">
    <property type="match status" value="1"/>
</dbReference>
<dbReference type="Proteomes" id="UP001153709">
    <property type="component" value="Chromosome 2"/>
</dbReference>
<dbReference type="EMBL" id="OU898277">
    <property type="protein sequence ID" value="CAG9829886.1"/>
    <property type="molecule type" value="Genomic_DNA"/>
</dbReference>
<proteinExistence type="predicted"/>
<dbReference type="OrthoDB" id="6420725at2759"/>
<keyword evidence="1" id="KW-0175">Coiled coil</keyword>
<sequence>MPLYIFFRLCCAYKKKRAKLTSKRTHTRIYHLAGREVCSKMYIQTLRISSARVDRYLKKVSSTNVIKDRRGEKTAIHRKMPEDRRQRIIDHISKFPKYKSHYCRNQSERLFLNSDVTLDKMFNLYKEEHQDSVSFSSYKRIFYDNFNLQRKRLKKDTCNKCDNFAVKIQSSTSEQEKKQFERLRDTHQDEAKAARNLMNSDLQKAKNEENVEVMALSIQDIILDVLDLCPLGLN</sequence>
<feature type="coiled-coil region" evidence="1">
    <location>
        <begin position="177"/>
        <end position="208"/>
    </location>
</feature>